<feature type="domain" description="Putative beta-lactamase-inhibitor-like PepSY-like" evidence="2">
    <location>
        <begin position="40"/>
        <end position="79"/>
    </location>
</feature>
<dbReference type="AlphaFoldDB" id="A0A437L3Z7"/>
<evidence type="ECO:0000256" key="1">
    <source>
        <dbReference type="SAM" id="SignalP"/>
    </source>
</evidence>
<reference evidence="3 4" key="1">
    <citation type="submission" date="2019-01" db="EMBL/GenBank/DDBJ databases">
        <authorList>
            <person name="Chen W.-M."/>
        </authorList>
    </citation>
    <scope>NUCLEOTIDE SEQUENCE [LARGE SCALE GENOMIC DNA]</scope>
    <source>
        <strain evidence="3 4">BBQ-12</strain>
    </source>
</reference>
<evidence type="ECO:0000313" key="3">
    <source>
        <dbReference type="EMBL" id="RVT80039.1"/>
    </source>
</evidence>
<dbReference type="SUPFAM" id="SSF160574">
    <property type="entry name" value="BT0923-like"/>
    <property type="match status" value="2"/>
</dbReference>
<keyword evidence="1" id="KW-0732">Signal</keyword>
<dbReference type="Proteomes" id="UP000285211">
    <property type="component" value="Unassembled WGS sequence"/>
</dbReference>
<comment type="caution">
    <text evidence="3">The sequence shown here is derived from an EMBL/GenBank/DDBJ whole genome shotgun (WGS) entry which is preliminary data.</text>
</comment>
<keyword evidence="4" id="KW-1185">Reference proteome</keyword>
<feature type="signal peptide" evidence="1">
    <location>
        <begin position="1"/>
        <end position="19"/>
    </location>
</feature>
<sequence length="392" mass="41808">MKKISLIAIALSCALYSCSNDGTDSTDTSTTASLTYETTSAATLPTTISSYVAKNYSGATVSEVNLNSDGTYTVYVSTGATSKSITNVNAIFKLNFTAKGLLSSSSTITPVAISDLLTSIVTYINTNYVDATITSAHVESDGSFDVLITTADKVKIKLNFSSTGEFVSAYELKANGNHRHHHSDKHTRIAIADLASSITTYINDNYAGSKIVTAFSEADGSIDVFIVTADDAKLNLNFTADGTFVSVSTIDAFHLREHTIITAANLPAEITAYITTNYTGATINIGHIEPDGTYEVYITTAAAAKLKLTFSATFEFISEQTKSDFGNHVSISLTDLITAITTYINTNYPDAVINGAHKERDGTIEVYITTTAAAHLELEFSATGTFLSVETR</sequence>
<protein>
    <recommendedName>
        <fullName evidence="2">Putative beta-lactamase-inhibitor-like PepSY-like domain-containing protein</fullName>
    </recommendedName>
</protein>
<name>A0A437L3Z7_9FLAO</name>
<proteinExistence type="predicted"/>
<feature type="domain" description="Putative beta-lactamase-inhibitor-like PepSY-like" evidence="2">
    <location>
        <begin position="328"/>
        <end position="387"/>
    </location>
</feature>
<feature type="chain" id="PRO_5019339720" description="Putative beta-lactamase-inhibitor-like PepSY-like domain-containing protein" evidence="1">
    <location>
        <begin position="20"/>
        <end position="392"/>
    </location>
</feature>
<evidence type="ECO:0000313" key="4">
    <source>
        <dbReference type="Proteomes" id="UP000285211"/>
    </source>
</evidence>
<organism evidence="3 4">
    <name type="scientific">Flavobacterium sufflavum</name>
    <dbReference type="NCBI Taxonomy" id="1921138"/>
    <lineage>
        <taxon>Bacteria</taxon>
        <taxon>Pseudomonadati</taxon>
        <taxon>Bacteroidota</taxon>
        <taxon>Flavobacteriia</taxon>
        <taxon>Flavobacteriales</taxon>
        <taxon>Flavobacteriaceae</taxon>
        <taxon>Flavobacterium</taxon>
    </lineage>
</organism>
<dbReference type="PROSITE" id="PS51257">
    <property type="entry name" value="PROKAR_LIPOPROTEIN"/>
    <property type="match status" value="1"/>
</dbReference>
<dbReference type="InterPro" id="IPR021533">
    <property type="entry name" value="PepSY-like"/>
</dbReference>
<feature type="domain" description="Putative beta-lactamase-inhibitor-like PepSY-like" evidence="2">
    <location>
        <begin position="258"/>
        <end position="317"/>
    </location>
</feature>
<accession>A0A437L3Z7</accession>
<dbReference type="Gene3D" id="3.40.1420.30">
    <property type="match status" value="2"/>
</dbReference>
<gene>
    <name evidence="3" type="ORF">EOD40_02700</name>
</gene>
<dbReference type="Pfam" id="PF11396">
    <property type="entry name" value="PepSY_like"/>
    <property type="match status" value="3"/>
</dbReference>
<dbReference type="RefSeq" id="WP_128193351.1">
    <property type="nucleotide sequence ID" value="NZ_SACJ01000001.1"/>
</dbReference>
<dbReference type="OrthoDB" id="980012at2"/>
<evidence type="ECO:0000259" key="2">
    <source>
        <dbReference type="Pfam" id="PF11396"/>
    </source>
</evidence>
<dbReference type="EMBL" id="SACJ01000001">
    <property type="protein sequence ID" value="RVT80039.1"/>
    <property type="molecule type" value="Genomic_DNA"/>
</dbReference>